<dbReference type="EMBL" id="JAMYWD010000009">
    <property type="protein sequence ID" value="KAJ4960498.1"/>
    <property type="molecule type" value="Genomic_DNA"/>
</dbReference>
<keyword evidence="1" id="KW-1133">Transmembrane helix</keyword>
<dbReference type="AlphaFoldDB" id="A0A9Q0K3V2"/>
<feature type="domain" description="Cyclin C-terminal" evidence="2">
    <location>
        <begin position="177"/>
        <end position="225"/>
    </location>
</feature>
<sequence>MKRTETSIRQQRRKRKIGAVAYKKKLRSKIPRRKRFQISPILSGSSNLLFSHNKPDFSAFAETSSSSSCFPDEISWISIGYEQLKKKPRSFRRKRKFEEKERSEVVLGVDDRSFRQLEEISEEEFRRRSAKVFPCGEHCIQQLRSSGYGMAGAGGPRLPMFLAHDAQLLMELHCVYRFYLKAAKADAEVEKRAKHLAVLSMLDHRHLCFWPSTVAAGLVTLASLAGNHDSSCQWVMEERCDQFFEESKQHMEVHGCMFDSACSLLPIYKYYVELKAFIPPGKLLEGAREILFDCCIFGGESSSSLANFSMTGSTRLGHYIQPKVFKIQPVQLLDHHHGILLEMLLLLLIICQLATLQALLLSQ</sequence>
<dbReference type="Pfam" id="PF02984">
    <property type="entry name" value="Cyclin_C"/>
    <property type="match status" value="1"/>
</dbReference>
<evidence type="ECO:0000313" key="4">
    <source>
        <dbReference type="Proteomes" id="UP001141806"/>
    </source>
</evidence>
<organism evidence="3 4">
    <name type="scientific">Protea cynaroides</name>
    <dbReference type="NCBI Taxonomy" id="273540"/>
    <lineage>
        <taxon>Eukaryota</taxon>
        <taxon>Viridiplantae</taxon>
        <taxon>Streptophyta</taxon>
        <taxon>Embryophyta</taxon>
        <taxon>Tracheophyta</taxon>
        <taxon>Spermatophyta</taxon>
        <taxon>Magnoliopsida</taxon>
        <taxon>Proteales</taxon>
        <taxon>Proteaceae</taxon>
        <taxon>Protea</taxon>
    </lineage>
</organism>
<dbReference type="OrthoDB" id="5590282at2759"/>
<evidence type="ECO:0000259" key="2">
    <source>
        <dbReference type="Pfam" id="PF02984"/>
    </source>
</evidence>
<keyword evidence="1" id="KW-0472">Membrane</keyword>
<accession>A0A9Q0K3V2</accession>
<reference evidence="3" key="1">
    <citation type="journal article" date="2023" name="Plant J.">
        <title>The genome of the king protea, Protea cynaroides.</title>
        <authorList>
            <person name="Chang J."/>
            <person name="Duong T.A."/>
            <person name="Schoeman C."/>
            <person name="Ma X."/>
            <person name="Roodt D."/>
            <person name="Barker N."/>
            <person name="Li Z."/>
            <person name="Van de Peer Y."/>
            <person name="Mizrachi E."/>
        </authorList>
    </citation>
    <scope>NUCLEOTIDE SEQUENCE</scope>
    <source>
        <tissue evidence="3">Young leaves</tissue>
    </source>
</reference>
<name>A0A9Q0K3V2_9MAGN</name>
<proteinExistence type="predicted"/>
<comment type="caution">
    <text evidence="3">The sequence shown here is derived from an EMBL/GenBank/DDBJ whole genome shotgun (WGS) entry which is preliminary data.</text>
</comment>
<keyword evidence="1" id="KW-0812">Transmembrane</keyword>
<dbReference type="Gene3D" id="1.10.472.10">
    <property type="entry name" value="Cyclin-like"/>
    <property type="match status" value="1"/>
</dbReference>
<dbReference type="Proteomes" id="UP001141806">
    <property type="component" value="Unassembled WGS sequence"/>
</dbReference>
<dbReference type="InterPro" id="IPR004367">
    <property type="entry name" value="Cyclin_C-dom"/>
</dbReference>
<gene>
    <name evidence="3" type="ORF">NE237_020408</name>
</gene>
<dbReference type="SUPFAM" id="SSF47954">
    <property type="entry name" value="Cyclin-like"/>
    <property type="match status" value="1"/>
</dbReference>
<evidence type="ECO:0000256" key="1">
    <source>
        <dbReference type="SAM" id="Phobius"/>
    </source>
</evidence>
<dbReference type="InterPro" id="IPR036915">
    <property type="entry name" value="Cyclin-like_sf"/>
</dbReference>
<protein>
    <recommendedName>
        <fullName evidence="2">Cyclin C-terminal domain-containing protein</fullName>
    </recommendedName>
</protein>
<feature type="transmembrane region" description="Helical" evidence="1">
    <location>
        <begin position="339"/>
        <end position="361"/>
    </location>
</feature>
<evidence type="ECO:0000313" key="3">
    <source>
        <dbReference type="EMBL" id="KAJ4960498.1"/>
    </source>
</evidence>
<keyword evidence="4" id="KW-1185">Reference proteome</keyword>